<keyword evidence="2" id="KW-1185">Reference proteome</keyword>
<evidence type="ECO:0000313" key="1">
    <source>
        <dbReference type="EMBL" id="KAI4531103.1"/>
    </source>
</evidence>
<accession>A0AAD4Y1E7</accession>
<dbReference type="AlphaFoldDB" id="A0AAD4Y1E7"/>
<comment type="caution">
    <text evidence="1">The sequence shown here is derived from an EMBL/GenBank/DDBJ whole genome shotgun (WGS) entry which is preliminary data.</text>
</comment>
<evidence type="ECO:0000313" key="2">
    <source>
        <dbReference type="Proteomes" id="UP001214576"/>
    </source>
</evidence>
<organism evidence="1 2">
    <name type="scientific">Ovis ammon polii</name>
    <dbReference type="NCBI Taxonomy" id="230172"/>
    <lineage>
        <taxon>Eukaryota</taxon>
        <taxon>Metazoa</taxon>
        <taxon>Chordata</taxon>
        <taxon>Craniata</taxon>
        <taxon>Vertebrata</taxon>
        <taxon>Euteleostomi</taxon>
        <taxon>Mammalia</taxon>
        <taxon>Eutheria</taxon>
        <taxon>Laurasiatheria</taxon>
        <taxon>Artiodactyla</taxon>
        <taxon>Ruminantia</taxon>
        <taxon>Pecora</taxon>
        <taxon>Bovidae</taxon>
        <taxon>Caprinae</taxon>
        <taxon>Ovis</taxon>
    </lineage>
</organism>
<sequence>MEYLSPTGICKIASRMDSRGLVDPLKEKGPATMLVLHFQEAIVLPLGQFEEKVAPTLQSHIVEVEREAQRWLSLGERQVPKLQNPTQTVLDGDTLALGLSLRTYFPLLSAKNLTGIRPVNSLTSRVNSSQVIWAIWGAVEQAFRQLTGQQQCSHWEVECIVFIFPTLLHYGNFLSSIF</sequence>
<name>A0AAD4Y1E7_OVIAM</name>
<proteinExistence type="predicted"/>
<protein>
    <submittedName>
        <fullName evidence="1">Uncharacterized protein</fullName>
    </submittedName>
</protein>
<dbReference type="Proteomes" id="UP001214576">
    <property type="component" value="Unassembled WGS sequence"/>
</dbReference>
<reference evidence="1" key="1">
    <citation type="submission" date="2022-03" db="EMBL/GenBank/DDBJ databases">
        <title>Genomic analyses of argali, domestic sheep and their hybrids provide insights into chromosomal evolution, heterosis and genetic basis of agronomic traits.</title>
        <authorList>
            <person name="Li M."/>
        </authorList>
    </citation>
    <scope>NUCLEOTIDE SEQUENCE</scope>
    <source>
        <strain evidence="1">CAU-MHL-2022a</strain>
        <tissue evidence="1">Skin</tissue>
    </source>
</reference>
<dbReference type="EMBL" id="JAKZEL010000024">
    <property type="protein sequence ID" value="KAI4531103.1"/>
    <property type="molecule type" value="Genomic_DNA"/>
</dbReference>
<gene>
    <name evidence="1" type="ORF">MG293_018961</name>
</gene>